<proteinExistence type="predicted"/>
<evidence type="ECO:0000313" key="2">
    <source>
        <dbReference type="Proteomes" id="UP000326380"/>
    </source>
</evidence>
<reference evidence="1 2" key="1">
    <citation type="submission" date="2019-09" db="EMBL/GenBank/DDBJ databases">
        <title>Genome sequence of Hymenobacter sp. M3.</title>
        <authorList>
            <person name="Srinivasan S."/>
        </authorList>
    </citation>
    <scope>NUCLEOTIDE SEQUENCE [LARGE SCALE GENOMIC DNA]</scope>
    <source>
        <strain evidence="1 2">M3</strain>
    </source>
</reference>
<keyword evidence="2" id="KW-1185">Reference proteome</keyword>
<sequence>MSPLLMVPSDHVSAPLGFPDLSLSAPYSECLRYVQFRLKALAQGDLTSFCAQHGLTYTNVVNLKNGKLKRDEPRLVQRVLRALGVPTDIVRIDIGSGANQYVFGSAELLVQFREQLAFFDAAAQRAGGTPPTT</sequence>
<dbReference type="RefSeq" id="WP_151080875.1">
    <property type="nucleotide sequence ID" value="NZ_VTWU01000011.1"/>
</dbReference>
<comment type="caution">
    <text evidence="1">The sequence shown here is derived from an EMBL/GenBank/DDBJ whole genome shotgun (WGS) entry which is preliminary data.</text>
</comment>
<dbReference type="Proteomes" id="UP000326380">
    <property type="component" value="Unassembled WGS sequence"/>
</dbReference>
<name>A0AA88FGP9_9BACT</name>
<evidence type="ECO:0000313" key="1">
    <source>
        <dbReference type="EMBL" id="KAA9325081.1"/>
    </source>
</evidence>
<accession>A0AA88FGP9</accession>
<gene>
    <name evidence="1" type="ORF">F0P96_20505</name>
</gene>
<dbReference type="AlphaFoldDB" id="A0AA88FGP9"/>
<dbReference type="EMBL" id="VTWU01000011">
    <property type="protein sequence ID" value="KAA9325081.1"/>
    <property type="molecule type" value="Genomic_DNA"/>
</dbReference>
<organism evidence="1 2">
    <name type="scientific">Hymenobacter busanensis</name>
    <dbReference type="NCBI Taxonomy" id="2607656"/>
    <lineage>
        <taxon>Bacteria</taxon>
        <taxon>Pseudomonadati</taxon>
        <taxon>Bacteroidota</taxon>
        <taxon>Cytophagia</taxon>
        <taxon>Cytophagales</taxon>
        <taxon>Hymenobacteraceae</taxon>
        <taxon>Hymenobacter</taxon>
    </lineage>
</organism>
<protein>
    <submittedName>
        <fullName evidence="1">Uncharacterized protein</fullName>
    </submittedName>
</protein>